<dbReference type="CDD" id="cd02966">
    <property type="entry name" value="TlpA_like_family"/>
    <property type="match status" value="1"/>
</dbReference>
<dbReference type="PROSITE" id="PS51352">
    <property type="entry name" value="THIOREDOXIN_2"/>
    <property type="match status" value="1"/>
</dbReference>
<evidence type="ECO:0000313" key="3">
    <source>
        <dbReference type="EMBL" id="ELY70238.1"/>
    </source>
</evidence>
<dbReference type="PANTHER" id="PTHR42852">
    <property type="entry name" value="THIOL:DISULFIDE INTERCHANGE PROTEIN DSBE"/>
    <property type="match status" value="1"/>
</dbReference>
<keyword evidence="4" id="KW-1185">Reference proteome</keyword>
<dbReference type="InterPro" id="IPR013766">
    <property type="entry name" value="Thioredoxin_domain"/>
</dbReference>
<gene>
    <name evidence="3" type="ORF">C489_02791</name>
</gene>
<dbReference type="AlphaFoldDB" id="L9YBE1"/>
<dbReference type="Pfam" id="PF08534">
    <property type="entry name" value="Redoxin"/>
    <property type="match status" value="1"/>
</dbReference>
<dbReference type="PATRIC" id="fig|1227496.3.peg.567"/>
<dbReference type="InterPro" id="IPR013740">
    <property type="entry name" value="Redoxin"/>
</dbReference>
<reference evidence="3 4" key="1">
    <citation type="journal article" date="2014" name="PLoS Genet.">
        <title>Phylogenetically driven sequencing of extremely halophilic archaea reveals strategies for static and dynamic osmo-response.</title>
        <authorList>
            <person name="Becker E.A."/>
            <person name="Seitzer P.M."/>
            <person name="Tritt A."/>
            <person name="Larsen D."/>
            <person name="Krusor M."/>
            <person name="Yao A.I."/>
            <person name="Wu D."/>
            <person name="Madern D."/>
            <person name="Eisen J.A."/>
            <person name="Darling A.E."/>
            <person name="Facciotti M.T."/>
        </authorList>
    </citation>
    <scope>NUCLEOTIDE SEQUENCE [LARGE SCALE GENOMIC DNA]</scope>
    <source>
        <strain evidence="3 4">JCM 10478</strain>
    </source>
</reference>
<comment type="caution">
    <text evidence="3">The sequence shown here is derived from an EMBL/GenBank/DDBJ whole genome shotgun (WGS) entry which is preliminary data.</text>
</comment>
<feature type="compositionally biased region" description="Low complexity" evidence="1">
    <location>
        <begin position="193"/>
        <end position="207"/>
    </location>
</feature>
<dbReference type="EMBL" id="AOID01000011">
    <property type="protein sequence ID" value="ELY70238.1"/>
    <property type="molecule type" value="Genomic_DNA"/>
</dbReference>
<evidence type="ECO:0000259" key="2">
    <source>
        <dbReference type="PROSITE" id="PS51352"/>
    </source>
</evidence>
<dbReference type="InterPro" id="IPR036249">
    <property type="entry name" value="Thioredoxin-like_sf"/>
</dbReference>
<evidence type="ECO:0000313" key="4">
    <source>
        <dbReference type="Proteomes" id="UP000011632"/>
    </source>
</evidence>
<feature type="domain" description="Thioredoxin" evidence="2">
    <location>
        <begin position="28"/>
        <end position="186"/>
    </location>
</feature>
<protein>
    <submittedName>
        <fullName evidence="3">Alkyl hydroperoxide reductase/ Thiol specific antioxidant/ Mal allergen</fullName>
    </submittedName>
</protein>
<dbReference type="Gene3D" id="3.40.30.10">
    <property type="entry name" value="Glutaredoxin"/>
    <property type="match status" value="1"/>
</dbReference>
<dbReference type="Proteomes" id="UP000011632">
    <property type="component" value="Unassembled WGS sequence"/>
</dbReference>
<dbReference type="GO" id="GO:0016491">
    <property type="term" value="F:oxidoreductase activity"/>
    <property type="evidence" value="ECO:0007669"/>
    <property type="project" value="InterPro"/>
</dbReference>
<dbReference type="OrthoDB" id="115386at2157"/>
<proteinExistence type="predicted"/>
<accession>L9YBE1</accession>
<evidence type="ECO:0000256" key="1">
    <source>
        <dbReference type="SAM" id="MobiDB-lite"/>
    </source>
</evidence>
<dbReference type="InterPro" id="IPR050553">
    <property type="entry name" value="Thioredoxin_ResA/DsbE_sf"/>
</dbReference>
<dbReference type="SUPFAM" id="SSF52833">
    <property type="entry name" value="Thioredoxin-like"/>
    <property type="match status" value="1"/>
</dbReference>
<dbReference type="PANTHER" id="PTHR42852:SF17">
    <property type="entry name" value="THIOREDOXIN-LIKE PROTEIN HI_1115"/>
    <property type="match status" value="1"/>
</dbReference>
<organism evidence="3 4">
    <name type="scientific">Natrinema versiforme JCM 10478</name>
    <dbReference type="NCBI Taxonomy" id="1227496"/>
    <lineage>
        <taxon>Archaea</taxon>
        <taxon>Methanobacteriati</taxon>
        <taxon>Methanobacteriota</taxon>
        <taxon>Stenosarchaea group</taxon>
        <taxon>Halobacteria</taxon>
        <taxon>Halobacteriales</taxon>
        <taxon>Natrialbaceae</taxon>
        <taxon>Natrinema</taxon>
    </lineage>
</organism>
<sequence length="207" mass="21767">MRRRELIAGVGSVGVLAGATGIVLGGVPSFGTDRAASEAGGETDGRIEVETINARGSEAGTMTVPNDDVTVAMFLVTGCGKCQAHLPRLADARSRLVEDYGDDLTFLSVTYQSFDSMPADELRDWWRAHSGNWTVGYDSNATLAANYGIVGYPVTAVVDDQGEKRWETLGVTPAEDIVAAVESVLESSDRETASAAENETSEASAGD</sequence>
<dbReference type="RefSeq" id="WP_006429601.1">
    <property type="nucleotide sequence ID" value="NZ_AOID01000011.1"/>
</dbReference>
<feature type="region of interest" description="Disordered" evidence="1">
    <location>
        <begin position="185"/>
        <end position="207"/>
    </location>
</feature>
<name>L9YBE1_9EURY</name>